<dbReference type="PANTHER" id="PTHR42695">
    <property type="entry name" value="GLUTAMINE AMIDOTRANSFERASE YLR126C-RELATED"/>
    <property type="match status" value="1"/>
</dbReference>
<dbReference type="PANTHER" id="PTHR42695:SF5">
    <property type="entry name" value="GLUTAMINE AMIDOTRANSFERASE YLR126C-RELATED"/>
    <property type="match status" value="1"/>
</dbReference>
<dbReference type="Pfam" id="PF00117">
    <property type="entry name" value="GATase"/>
    <property type="match status" value="1"/>
</dbReference>
<organism evidence="2 3">
    <name type="scientific">Gilvimarinus japonicus</name>
    <dbReference type="NCBI Taxonomy" id="1796469"/>
    <lineage>
        <taxon>Bacteria</taxon>
        <taxon>Pseudomonadati</taxon>
        <taxon>Pseudomonadota</taxon>
        <taxon>Gammaproteobacteria</taxon>
        <taxon>Cellvibrionales</taxon>
        <taxon>Cellvibrionaceae</taxon>
        <taxon>Gilvimarinus</taxon>
    </lineage>
</organism>
<keyword evidence="3" id="KW-1185">Reference proteome</keyword>
<protein>
    <submittedName>
        <fullName evidence="2">Gamma-glutamyl-gamma-aminobutyrate hydrolase family protein</fullName>
    </submittedName>
</protein>
<dbReference type="Proteomes" id="UP001595548">
    <property type="component" value="Unassembled WGS sequence"/>
</dbReference>
<feature type="domain" description="Glutamine amidotransferase" evidence="1">
    <location>
        <begin position="22"/>
        <end position="189"/>
    </location>
</feature>
<dbReference type="InterPro" id="IPR017926">
    <property type="entry name" value="GATASE"/>
</dbReference>
<dbReference type="InterPro" id="IPR044992">
    <property type="entry name" value="ChyE-like"/>
</dbReference>
<evidence type="ECO:0000259" key="1">
    <source>
        <dbReference type="Pfam" id="PF00117"/>
    </source>
</evidence>
<dbReference type="EMBL" id="JBHRTL010000024">
    <property type="protein sequence ID" value="MFC3156043.1"/>
    <property type="molecule type" value="Genomic_DNA"/>
</dbReference>
<dbReference type="RefSeq" id="WP_382417120.1">
    <property type="nucleotide sequence ID" value="NZ_AP031500.1"/>
</dbReference>
<accession>A0ABV7HTG8</accession>
<proteinExistence type="predicted"/>
<dbReference type="PROSITE" id="PS51273">
    <property type="entry name" value="GATASE_TYPE_1"/>
    <property type="match status" value="1"/>
</dbReference>
<dbReference type="InterPro" id="IPR029062">
    <property type="entry name" value="Class_I_gatase-like"/>
</dbReference>
<dbReference type="SUPFAM" id="SSF52317">
    <property type="entry name" value="Class I glutamine amidotransferase-like"/>
    <property type="match status" value="1"/>
</dbReference>
<reference evidence="3" key="1">
    <citation type="journal article" date="2019" name="Int. J. Syst. Evol. Microbiol.">
        <title>The Global Catalogue of Microorganisms (GCM) 10K type strain sequencing project: providing services to taxonomists for standard genome sequencing and annotation.</title>
        <authorList>
            <consortium name="The Broad Institute Genomics Platform"/>
            <consortium name="The Broad Institute Genome Sequencing Center for Infectious Disease"/>
            <person name="Wu L."/>
            <person name="Ma J."/>
        </authorList>
    </citation>
    <scope>NUCLEOTIDE SEQUENCE [LARGE SCALE GENOMIC DNA]</scope>
    <source>
        <strain evidence="3">KCTC 52141</strain>
    </source>
</reference>
<sequence>MKPIAIFNTDTIPDALARSHGQYPDMFIKSLLAVNAGLQFARFDVNKQQYPTSLQDFSGVLITGSQSAAYDRDEWITQLKERIKTMASNEIPIVGICFGHQIIHQALGGEVAKAPGGWCVGVHHNQLTPVATEFGAPGDSFALISSHQDQVVKLAPNAQILASTSNCPVAMTSVGDNILTFQGHPEFTRDYAKALMDKRRDAIGEPVYQAGVDSLDEPLHEMQVLQWMLNVFNRGQ</sequence>
<comment type="caution">
    <text evidence="2">The sequence shown here is derived from an EMBL/GenBank/DDBJ whole genome shotgun (WGS) entry which is preliminary data.</text>
</comment>
<dbReference type="Gene3D" id="3.40.50.880">
    <property type="match status" value="1"/>
</dbReference>
<dbReference type="GO" id="GO:0016787">
    <property type="term" value="F:hydrolase activity"/>
    <property type="evidence" value="ECO:0007669"/>
    <property type="project" value="UniProtKB-KW"/>
</dbReference>
<dbReference type="CDD" id="cd01741">
    <property type="entry name" value="GATase1_1"/>
    <property type="match status" value="1"/>
</dbReference>
<evidence type="ECO:0000313" key="3">
    <source>
        <dbReference type="Proteomes" id="UP001595548"/>
    </source>
</evidence>
<gene>
    <name evidence="2" type="ORF">ACFOEB_12610</name>
</gene>
<evidence type="ECO:0000313" key="2">
    <source>
        <dbReference type="EMBL" id="MFC3156043.1"/>
    </source>
</evidence>
<name>A0ABV7HTG8_9GAMM</name>
<keyword evidence="2" id="KW-0378">Hydrolase</keyword>